<evidence type="ECO:0000313" key="5">
    <source>
        <dbReference type="Proteomes" id="UP000041254"/>
    </source>
</evidence>
<evidence type="ECO:0008006" key="6">
    <source>
        <dbReference type="Google" id="ProtNLM"/>
    </source>
</evidence>
<feature type="coiled-coil region" evidence="1">
    <location>
        <begin position="343"/>
        <end position="373"/>
    </location>
</feature>
<keyword evidence="1" id="KW-0175">Coiled coil</keyword>
<keyword evidence="3" id="KW-0732">Signal</keyword>
<proteinExistence type="predicted"/>
<dbReference type="InParanoid" id="A0A0G4EYE4"/>
<dbReference type="AlphaFoldDB" id="A0A0G4EYE4"/>
<dbReference type="Proteomes" id="UP000041254">
    <property type="component" value="Unassembled WGS sequence"/>
</dbReference>
<feature type="compositionally biased region" description="Low complexity" evidence="2">
    <location>
        <begin position="307"/>
        <end position="316"/>
    </location>
</feature>
<feature type="region of interest" description="Disordered" evidence="2">
    <location>
        <begin position="294"/>
        <end position="316"/>
    </location>
</feature>
<evidence type="ECO:0000256" key="3">
    <source>
        <dbReference type="SAM" id="SignalP"/>
    </source>
</evidence>
<dbReference type="EMBL" id="CDMY01000347">
    <property type="protein sequence ID" value="CEM04160.1"/>
    <property type="molecule type" value="Genomic_DNA"/>
</dbReference>
<sequence length="415" mass="43779">MAFPRLALLVGVCLAFTVHRGQSVCDPEKPEDDGGCKKIVAGNPDTFVGDGDIVAEGNVIADRMVTAKAGMWAAGDIVGGRDIKAFGDVEAIGDVKAFDSLIAGDPDQAADHGDVVAERNIVAGFNIEAKGAHVMSEGNVIARAEVAGPVVRAFERVIGGRVQAGDPQEYVVNEGDVVAKRDVQSDDDVQAADDVTARDELRAPTLDAHRCECGSRVITSRAVAGAFEIHSADSEQLPTSMAEWSDSDRSAAYEAFRQLRVRADGDARLGLAAAEVQHIFPSAVKTFVPHVRQADDDEQEEGGNGEGATDAAAAEAPAEEMTIDLTQLLYTQMGVTQDIIKANEDQSETIEDLKRAKADLMAANEAMNETIGELMKANDAILERISRLEQGSSGSNAAPGPIEALQKAVEGLMAP</sequence>
<evidence type="ECO:0000256" key="1">
    <source>
        <dbReference type="SAM" id="Coils"/>
    </source>
</evidence>
<gene>
    <name evidence="4" type="ORF">Vbra_8593</name>
</gene>
<protein>
    <recommendedName>
        <fullName evidence="6">Polymer-forming cytoskeletal protein</fullName>
    </recommendedName>
</protein>
<evidence type="ECO:0000313" key="4">
    <source>
        <dbReference type="EMBL" id="CEM04160.1"/>
    </source>
</evidence>
<name>A0A0G4EYE4_VITBC</name>
<reference evidence="4 5" key="1">
    <citation type="submission" date="2014-11" db="EMBL/GenBank/DDBJ databases">
        <authorList>
            <person name="Zhu J."/>
            <person name="Qi W."/>
            <person name="Song R."/>
        </authorList>
    </citation>
    <scope>NUCLEOTIDE SEQUENCE [LARGE SCALE GENOMIC DNA]</scope>
</reference>
<keyword evidence="5" id="KW-1185">Reference proteome</keyword>
<organism evidence="4 5">
    <name type="scientific">Vitrella brassicaformis (strain CCMP3155)</name>
    <dbReference type="NCBI Taxonomy" id="1169540"/>
    <lineage>
        <taxon>Eukaryota</taxon>
        <taxon>Sar</taxon>
        <taxon>Alveolata</taxon>
        <taxon>Colpodellida</taxon>
        <taxon>Vitrellaceae</taxon>
        <taxon>Vitrella</taxon>
    </lineage>
</organism>
<dbReference type="VEuPathDB" id="CryptoDB:Vbra_8593"/>
<evidence type="ECO:0000256" key="2">
    <source>
        <dbReference type="SAM" id="MobiDB-lite"/>
    </source>
</evidence>
<feature type="chain" id="PRO_5005188352" description="Polymer-forming cytoskeletal protein" evidence="3">
    <location>
        <begin position="24"/>
        <end position="415"/>
    </location>
</feature>
<dbReference type="PhylomeDB" id="A0A0G4EYE4"/>
<accession>A0A0G4EYE4</accession>
<feature type="signal peptide" evidence="3">
    <location>
        <begin position="1"/>
        <end position="23"/>
    </location>
</feature>